<keyword evidence="1" id="KW-0489">Methyltransferase</keyword>
<protein>
    <recommendedName>
        <fullName evidence="3">Methyltransferase domain-containing protein</fullName>
    </recommendedName>
</protein>
<dbReference type="CDD" id="cd02440">
    <property type="entry name" value="AdoMet_MTases"/>
    <property type="match status" value="1"/>
</dbReference>
<evidence type="ECO:0000256" key="1">
    <source>
        <dbReference type="ARBA" id="ARBA00022603"/>
    </source>
</evidence>
<gene>
    <name evidence="4" type="ORF">IAR55_000740</name>
</gene>
<proteinExistence type="predicted"/>
<dbReference type="PANTHER" id="PTHR43861">
    <property type="entry name" value="TRANS-ACONITATE 2-METHYLTRANSFERASE-RELATED"/>
    <property type="match status" value="1"/>
</dbReference>
<evidence type="ECO:0000313" key="4">
    <source>
        <dbReference type="EMBL" id="KAK8865596.1"/>
    </source>
</evidence>
<evidence type="ECO:0000259" key="3">
    <source>
        <dbReference type="Pfam" id="PF13649"/>
    </source>
</evidence>
<feature type="domain" description="Methyltransferase" evidence="3">
    <location>
        <begin position="43"/>
        <end position="143"/>
    </location>
</feature>
<dbReference type="EMBL" id="JBCAWK010000002">
    <property type="protein sequence ID" value="KAK8865596.1"/>
    <property type="molecule type" value="Genomic_DNA"/>
</dbReference>
<evidence type="ECO:0000256" key="2">
    <source>
        <dbReference type="ARBA" id="ARBA00022679"/>
    </source>
</evidence>
<dbReference type="Proteomes" id="UP001388673">
    <property type="component" value="Unassembled WGS sequence"/>
</dbReference>
<dbReference type="RefSeq" id="XP_066805075.1">
    <property type="nucleotide sequence ID" value="XM_066943874.1"/>
</dbReference>
<dbReference type="AlphaFoldDB" id="A0AAW0Z424"/>
<keyword evidence="2" id="KW-0808">Transferase</keyword>
<comment type="caution">
    <text evidence="4">The sequence shown here is derived from an EMBL/GenBank/DDBJ whole genome shotgun (WGS) entry which is preliminary data.</text>
</comment>
<accession>A0AAW0Z424</accession>
<dbReference type="InterPro" id="IPR029063">
    <property type="entry name" value="SAM-dependent_MTases_sf"/>
</dbReference>
<organism evidence="4 5">
    <name type="scientific">Kwoniella newhampshirensis</name>
    <dbReference type="NCBI Taxonomy" id="1651941"/>
    <lineage>
        <taxon>Eukaryota</taxon>
        <taxon>Fungi</taxon>
        <taxon>Dikarya</taxon>
        <taxon>Basidiomycota</taxon>
        <taxon>Agaricomycotina</taxon>
        <taxon>Tremellomycetes</taxon>
        <taxon>Tremellales</taxon>
        <taxon>Cryptococcaceae</taxon>
        <taxon>Kwoniella</taxon>
    </lineage>
</organism>
<dbReference type="SUPFAM" id="SSF53335">
    <property type="entry name" value="S-adenosyl-L-methionine-dependent methyltransferases"/>
    <property type="match status" value="1"/>
</dbReference>
<keyword evidence="5" id="KW-1185">Reference proteome</keyword>
<dbReference type="PANTHER" id="PTHR43861:SF1">
    <property type="entry name" value="TRANS-ACONITATE 2-METHYLTRANSFERASE"/>
    <property type="match status" value="1"/>
</dbReference>
<sequence>MSHESSLTNHNPTAYQTNASFVYSSAYSGPVLSLLDPRPGEKIIDLGCGTGELTRVISDAVGEGGEVVGVDSNRSMLDKATSATPATITYLQADIQSPSTFISLHPAYKGKFDAVFTSATLHWCKSAPGGVVELVKWLLKPGGRMAFEFGGFGNCVGVRAALHEVIRRKGVDPSPLDPWYFPTIAHYTKLLEQHNLTPQNVQLVPRPTPLPTSLRGWLVTFARNSFLSSFSDQEADEIMDQVSEICRVDNYWSDENPGVGVTSQGQEKQVGKGQEGWEVMYVRLRGVALKLKEE</sequence>
<reference evidence="4 5" key="1">
    <citation type="journal article" date="2024" name="bioRxiv">
        <title>Comparative genomics of Cryptococcus and Kwoniella reveals pathogenesis evolution and contrasting karyotype dynamics via intercentromeric recombination or chromosome fusion.</title>
        <authorList>
            <person name="Coelho M.A."/>
            <person name="David-Palma M."/>
            <person name="Shea T."/>
            <person name="Bowers K."/>
            <person name="McGinley-Smith S."/>
            <person name="Mohammad A.W."/>
            <person name="Gnirke A."/>
            <person name="Yurkov A.M."/>
            <person name="Nowrousian M."/>
            <person name="Sun S."/>
            <person name="Cuomo C.A."/>
            <person name="Heitman J."/>
        </authorList>
    </citation>
    <scope>NUCLEOTIDE SEQUENCE [LARGE SCALE GENOMIC DNA]</scope>
    <source>
        <strain evidence="4 5">CBS 13917</strain>
    </source>
</reference>
<dbReference type="Pfam" id="PF13649">
    <property type="entry name" value="Methyltransf_25"/>
    <property type="match status" value="1"/>
</dbReference>
<dbReference type="InterPro" id="IPR041698">
    <property type="entry name" value="Methyltransf_25"/>
</dbReference>
<dbReference type="KEGG" id="kne:92178000"/>
<name>A0AAW0Z424_9TREE</name>
<dbReference type="GO" id="GO:0008757">
    <property type="term" value="F:S-adenosylmethionine-dependent methyltransferase activity"/>
    <property type="evidence" value="ECO:0007669"/>
    <property type="project" value="InterPro"/>
</dbReference>
<evidence type="ECO:0000313" key="5">
    <source>
        <dbReference type="Proteomes" id="UP001388673"/>
    </source>
</evidence>
<dbReference type="Gene3D" id="3.40.50.150">
    <property type="entry name" value="Vaccinia Virus protein VP39"/>
    <property type="match status" value="1"/>
</dbReference>
<dbReference type="GeneID" id="92178000"/>